<dbReference type="EMBL" id="CP146369">
    <property type="protein sequence ID" value="WWT53845.1"/>
    <property type="molecule type" value="Genomic_DNA"/>
</dbReference>
<reference evidence="1 2" key="1">
    <citation type="submission" date="2024-02" db="EMBL/GenBank/DDBJ databases">
        <title>Distribution and functional of Brevundimonas-related endobacteria within Verticillium dahliae.</title>
        <authorList>
            <person name="Zeng H."/>
        </authorList>
    </citation>
    <scope>NUCLEOTIDE SEQUENCE [LARGE SCALE GENOMIC DNA]</scope>
    <source>
        <strain evidence="1 2">TRM 44200</strain>
    </source>
</reference>
<proteinExistence type="predicted"/>
<evidence type="ECO:0000313" key="2">
    <source>
        <dbReference type="Proteomes" id="UP001363460"/>
    </source>
</evidence>
<keyword evidence="2" id="KW-1185">Reference proteome</keyword>
<sequence length="151" mass="17073">MGFVHDEDFETPDFTPQDIRDCKDVEQLREWLSEVEDARDDIKSQIDAAQVTGLIDNDWLTRSRGAYAFASMGAKRVKRRMRELGHTPEPKEEVAELRRVLDQRIEDLNRARSSSTFGKCLLAAVKEALPQAAADAIIREASERVTKQGAV</sequence>
<evidence type="ECO:0000313" key="1">
    <source>
        <dbReference type="EMBL" id="WWT53845.1"/>
    </source>
</evidence>
<evidence type="ECO:0008006" key="3">
    <source>
        <dbReference type="Google" id="ProtNLM"/>
    </source>
</evidence>
<dbReference type="RefSeq" id="WP_338575773.1">
    <property type="nucleotide sequence ID" value="NZ_CP146369.1"/>
</dbReference>
<name>A0ABZ2I8C9_9CAUL</name>
<dbReference type="Proteomes" id="UP001363460">
    <property type="component" value="Chromosome"/>
</dbReference>
<organism evidence="1 2">
    <name type="scientific">Brevundimonas olei</name>
    <dbReference type="NCBI Taxonomy" id="657642"/>
    <lineage>
        <taxon>Bacteria</taxon>
        <taxon>Pseudomonadati</taxon>
        <taxon>Pseudomonadota</taxon>
        <taxon>Alphaproteobacteria</taxon>
        <taxon>Caulobacterales</taxon>
        <taxon>Caulobacteraceae</taxon>
        <taxon>Brevundimonas</taxon>
    </lineage>
</organism>
<accession>A0ABZ2I8C9</accession>
<gene>
    <name evidence="1" type="ORF">V8J38_11325</name>
</gene>
<protein>
    <recommendedName>
        <fullName evidence="3">DUF3486 family protein</fullName>
    </recommendedName>
</protein>